<evidence type="ECO:0000313" key="2">
    <source>
        <dbReference type="Proteomes" id="UP000245634"/>
    </source>
</evidence>
<gene>
    <name evidence="1" type="ORF">C7459_106145</name>
</gene>
<dbReference type="OrthoDB" id="2989371at2"/>
<dbReference type="Proteomes" id="UP000245634">
    <property type="component" value="Unassembled WGS sequence"/>
</dbReference>
<proteinExistence type="predicted"/>
<reference evidence="1 2" key="1">
    <citation type="submission" date="2018-05" db="EMBL/GenBank/DDBJ databases">
        <title>Genomic Encyclopedia of Type Strains, Phase IV (KMG-IV): sequencing the most valuable type-strain genomes for metagenomic binning, comparative biology and taxonomic classification.</title>
        <authorList>
            <person name="Goeker M."/>
        </authorList>
    </citation>
    <scope>NUCLEOTIDE SEQUENCE [LARGE SCALE GENOMIC DNA]</scope>
    <source>
        <strain evidence="1 2">DSM 18773</strain>
    </source>
</reference>
<dbReference type="RefSeq" id="WP_109688404.1">
    <property type="nucleotide sequence ID" value="NZ_QGGL01000006.1"/>
</dbReference>
<protein>
    <submittedName>
        <fullName evidence="1">Uncharacterized protein</fullName>
    </submittedName>
</protein>
<accession>A0A316D9K7</accession>
<evidence type="ECO:0000313" key="1">
    <source>
        <dbReference type="EMBL" id="PWK13865.1"/>
    </source>
</evidence>
<sequence>MKKMTNEPIIERFNLWIQPDHFEIVENHAIVVERKRDEHGKVTPEIEAEVHCFFPSTQVIHLKL</sequence>
<comment type="caution">
    <text evidence="1">The sequence shown here is derived from an EMBL/GenBank/DDBJ whole genome shotgun (WGS) entry which is preliminary data.</text>
</comment>
<dbReference type="AlphaFoldDB" id="A0A316D9K7"/>
<keyword evidence="2" id="KW-1185">Reference proteome</keyword>
<name>A0A316D9K7_9BACL</name>
<dbReference type="EMBL" id="QGGL01000006">
    <property type="protein sequence ID" value="PWK13865.1"/>
    <property type="molecule type" value="Genomic_DNA"/>
</dbReference>
<organism evidence="1 2">
    <name type="scientific">Tumebacillus permanentifrigoris</name>
    <dbReference type="NCBI Taxonomy" id="378543"/>
    <lineage>
        <taxon>Bacteria</taxon>
        <taxon>Bacillati</taxon>
        <taxon>Bacillota</taxon>
        <taxon>Bacilli</taxon>
        <taxon>Bacillales</taxon>
        <taxon>Alicyclobacillaceae</taxon>
        <taxon>Tumebacillus</taxon>
    </lineage>
</organism>